<accession>A0A8D2DA99</accession>
<name>A0A8D2DA99_SCIVU</name>
<evidence type="ECO:0000313" key="3">
    <source>
        <dbReference type="Proteomes" id="UP000694564"/>
    </source>
</evidence>
<proteinExistence type="predicted"/>
<keyword evidence="1" id="KW-0812">Transmembrane</keyword>
<organism evidence="2 3">
    <name type="scientific">Sciurus vulgaris</name>
    <name type="common">Eurasian red squirrel</name>
    <dbReference type="NCBI Taxonomy" id="55149"/>
    <lineage>
        <taxon>Eukaryota</taxon>
        <taxon>Metazoa</taxon>
        <taxon>Chordata</taxon>
        <taxon>Craniata</taxon>
        <taxon>Vertebrata</taxon>
        <taxon>Euteleostomi</taxon>
        <taxon>Mammalia</taxon>
        <taxon>Eutheria</taxon>
        <taxon>Euarchontoglires</taxon>
        <taxon>Glires</taxon>
        <taxon>Rodentia</taxon>
        <taxon>Sciuromorpha</taxon>
        <taxon>Sciuridae</taxon>
        <taxon>Sciurinae</taxon>
        <taxon>Sciurini</taxon>
        <taxon>Sciurus</taxon>
    </lineage>
</organism>
<keyword evidence="1" id="KW-1133">Transmembrane helix</keyword>
<keyword evidence="1" id="KW-0472">Membrane</keyword>
<sequence>MVLCVGDCVPSSNMPSLPCFSVTVLMEVELILVTCSVTIPFFCLFLVFWPEVERYMAHIGENKEGMVLVLVLATFHQSQKFLSTKIHETLQRNADKREWPHITSSIIYSFVNTYCTLLGCFLNHLLSL</sequence>
<reference evidence="2" key="1">
    <citation type="submission" date="2025-08" db="UniProtKB">
        <authorList>
            <consortium name="Ensembl"/>
        </authorList>
    </citation>
    <scope>IDENTIFICATION</scope>
</reference>
<feature type="transmembrane region" description="Helical" evidence="1">
    <location>
        <begin position="30"/>
        <end position="49"/>
    </location>
</feature>
<dbReference type="GeneTree" id="ENSGT01030000237808"/>
<dbReference type="Ensembl" id="ENSSVLT00005023524.1">
    <property type="protein sequence ID" value="ENSSVLP00005021113.1"/>
    <property type="gene ID" value="ENSSVLG00005016877.1"/>
</dbReference>
<dbReference type="Proteomes" id="UP000694564">
    <property type="component" value="Chromosome 5"/>
</dbReference>
<evidence type="ECO:0000313" key="2">
    <source>
        <dbReference type="Ensembl" id="ENSSVLP00005021113.1"/>
    </source>
</evidence>
<feature type="transmembrane region" description="Helical" evidence="1">
    <location>
        <begin position="106"/>
        <end position="126"/>
    </location>
</feature>
<reference evidence="2" key="2">
    <citation type="submission" date="2025-09" db="UniProtKB">
        <authorList>
            <consortium name="Ensembl"/>
        </authorList>
    </citation>
    <scope>IDENTIFICATION</scope>
</reference>
<dbReference type="AlphaFoldDB" id="A0A8D2DA99"/>
<keyword evidence="3" id="KW-1185">Reference proteome</keyword>
<protein>
    <submittedName>
        <fullName evidence="2">Uncharacterized protein</fullName>
    </submittedName>
</protein>
<evidence type="ECO:0000256" key="1">
    <source>
        <dbReference type="SAM" id="Phobius"/>
    </source>
</evidence>